<sequence>MCGWITESENSLEDEAEEELAFFRNLERSPVASLVKVSTKRQMTNHAKDVDRTKRIVELEILKETQVGFDEASWKKIAGTDLFFFSCLGRIKMRESRRESSAQSDEM</sequence>
<dbReference type="Proteomes" id="UP000324022">
    <property type="component" value="Unassembled WGS sequence"/>
</dbReference>
<keyword evidence="2" id="KW-1185">Reference proteome</keyword>
<name>A0A5C3E4L9_9BASI</name>
<accession>A0A5C3E4L9</accession>
<dbReference type="EMBL" id="OOIN01000007">
    <property type="protein sequence ID" value="SPO24371.1"/>
    <property type="molecule type" value="Genomic_DNA"/>
</dbReference>
<proteinExistence type="predicted"/>
<dbReference type="AlphaFoldDB" id="A0A5C3E4L9"/>
<organism evidence="1 2">
    <name type="scientific">Ustilago trichophora</name>
    <dbReference type="NCBI Taxonomy" id="86804"/>
    <lineage>
        <taxon>Eukaryota</taxon>
        <taxon>Fungi</taxon>
        <taxon>Dikarya</taxon>
        <taxon>Basidiomycota</taxon>
        <taxon>Ustilaginomycotina</taxon>
        <taxon>Ustilaginomycetes</taxon>
        <taxon>Ustilaginales</taxon>
        <taxon>Ustilaginaceae</taxon>
        <taxon>Ustilago</taxon>
    </lineage>
</organism>
<protein>
    <submittedName>
        <fullName evidence="1">Uncharacterized protein</fullName>
    </submittedName>
</protein>
<evidence type="ECO:0000313" key="2">
    <source>
        <dbReference type="Proteomes" id="UP000324022"/>
    </source>
</evidence>
<gene>
    <name evidence="1" type="ORF">UTRI_03639</name>
</gene>
<reference evidence="1 2" key="1">
    <citation type="submission" date="2018-03" db="EMBL/GenBank/DDBJ databases">
        <authorList>
            <person name="Guldener U."/>
        </authorList>
    </citation>
    <scope>NUCLEOTIDE SEQUENCE [LARGE SCALE GENOMIC DNA]</scope>
    <source>
        <strain evidence="1 2">NBRC100155</strain>
    </source>
</reference>
<evidence type="ECO:0000313" key="1">
    <source>
        <dbReference type="EMBL" id="SPO24371.1"/>
    </source>
</evidence>